<organism evidence="1 2">
    <name type="scientific">Eretmocerus hayati</name>
    <dbReference type="NCBI Taxonomy" id="131215"/>
    <lineage>
        <taxon>Eukaryota</taxon>
        <taxon>Metazoa</taxon>
        <taxon>Ecdysozoa</taxon>
        <taxon>Arthropoda</taxon>
        <taxon>Hexapoda</taxon>
        <taxon>Insecta</taxon>
        <taxon>Pterygota</taxon>
        <taxon>Neoptera</taxon>
        <taxon>Endopterygota</taxon>
        <taxon>Hymenoptera</taxon>
        <taxon>Apocrita</taxon>
        <taxon>Proctotrupomorpha</taxon>
        <taxon>Chalcidoidea</taxon>
        <taxon>Aphelinidae</taxon>
        <taxon>Aphelininae</taxon>
        <taxon>Eretmocerus</taxon>
    </lineage>
</organism>
<comment type="caution">
    <text evidence="1">The sequence shown here is derived from an EMBL/GenBank/DDBJ whole genome shotgun (WGS) entry which is preliminary data.</text>
</comment>
<protein>
    <submittedName>
        <fullName evidence="1">Uncharacterized protein</fullName>
    </submittedName>
</protein>
<feature type="non-terminal residue" evidence="1">
    <location>
        <position position="1"/>
    </location>
</feature>
<keyword evidence="2" id="KW-1185">Reference proteome</keyword>
<sequence>KPYELIYGGKRYRAQWDTEGYMPLRYWAEITESGSGPRDVFFPYSPLETDNNVDSNDKVSPERCLFFGDYMTLSECDSICRAISPDEIEKGECISSVCFCLWSASEQLETPTYLSWRASGITANVTLENFIEESKNDGGSNPLRSIPERQPVKVLSLESVIPEQPQPEIPLSNNNTYDRSKISPTETCLSVVGKPKPSCNEVLPADECPAGSIYSRCGHDDSPITQDKCDELCKEVGRIIGIDVQKGLCRDGTCYCEYSIGGQCKTKKLSALEKHKPKNRPRTERPGTVSPQTENPERDERNFESLVDAMNEMNPRRLLETDVIDCHDEYHMMLWHYFGN</sequence>
<dbReference type="Proteomes" id="UP001239111">
    <property type="component" value="Chromosome 2"/>
</dbReference>
<name>A0ACC2NYQ5_9HYME</name>
<dbReference type="EMBL" id="CM056742">
    <property type="protein sequence ID" value="KAJ8675988.1"/>
    <property type="molecule type" value="Genomic_DNA"/>
</dbReference>
<gene>
    <name evidence="1" type="ORF">QAD02_011774</name>
</gene>
<evidence type="ECO:0000313" key="1">
    <source>
        <dbReference type="EMBL" id="KAJ8675988.1"/>
    </source>
</evidence>
<accession>A0ACC2NYQ5</accession>
<proteinExistence type="predicted"/>
<reference evidence="1" key="1">
    <citation type="submission" date="2023-04" db="EMBL/GenBank/DDBJ databases">
        <title>A chromosome-level genome assembly of the parasitoid wasp Eretmocerus hayati.</title>
        <authorList>
            <person name="Zhong Y."/>
            <person name="Liu S."/>
            <person name="Liu Y."/>
        </authorList>
    </citation>
    <scope>NUCLEOTIDE SEQUENCE</scope>
    <source>
        <strain evidence="1">ZJU_SS_LIU_2023</strain>
    </source>
</reference>
<evidence type="ECO:0000313" key="2">
    <source>
        <dbReference type="Proteomes" id="UP001239111"/>
    </source>
</evidence>